<feature type="compositionally biased region" description="Pro residues" evidence="1">
    <location>
        <begin position="57"/>
        <end position="70"/>
    </location>
</feature>
<name>A0ABQ6MKV3_9STRA</name>
<sequence length="223" mass="23336">MSGNPSLLWLSPSAALLAAASQYILNELTAASADPMYEPLAPPPALAPLVSFLQSPYLPPPRPPPRPPPVSHKKKRPALGQPGGGGGGKKSAMVRPVPPPECIPCPSRSQPAAHANAYICIAPRPQHGARLTCSDAACRQQGTKFRWCDVCARPVASRNFSKRHSHGRAAVIGRVYHNGGAIHEGGPIVGVGNAKGKFVYPNGGGPVDGMDLSDEGEPEEDDK</sequence>
<feature type="region of interest" description="Disordered" evidence="1">
    <location>
        <begin position="202"/>
        <end position="223"/>
    </location>
</feature>
<organism evidence="2 3">
    <name type="scientific">Tetraparma gracilis</name>
    <dbReference type="NCBI Taxonomy" id="2962635"/>
    <lineage>
        <taxon>Eukaryota</taxon>
        <taxon>Sar</taxon>
        <taxon>Stramenopiles</taxon>
        <taxon>Ochrophyta</taxon>
        <taxon>Bolidophyceae</taxon>
        <taxon>Parmales</taxon>
        <taxon>Triparmaceae</taxon>
        <taxon>Tetraparma</taxon>
    </lineage>
</organism>
<evidence type="ECO:0000313" key="3">
    <source>
        <dbReference type="Proteomes" id="UP001165060"/>
    </source>
</evidence>
<feature type="region of interest" description="Disordered" evidence="1">
    <location>
        <begin position="57"/>
        <end position="95"/>
    </location>
</feature>
<proteinExistence type="predicted"/>
<accession>A0ABQ6MKV3</accession>
<evidence type="ECO:0000313" key="2">
    <source>
        <dbReference type="EMBL" id="GMI28364.1"/>
    </source>
</evidence>
<comment type="caution">
    <text evidence="2">The sequence shown here is derived from an EMBL/GenBank/DDBJ whole genome shotgun (WGS) entry which is preliminary data.</text>
</comment>
<gene>
    <name evidence="2" type="ORF">TeGR_g12099</name>
</gene>
<evidence type="ECO:0000256" key="1">
    <source>
        <dbReference type="SAM" id="MobiDB-lite"/>
    </source>
</evidence>
<keyword evidence="3" id="KW-1185">Reference proteome</keyword>
<feature type="non-terminal residue" evidence="2">
    <location>
        <position position="223"/>
    </location>
</feature>
<reference evidence="2 3" key="1">
    <citation type="journal article" date="2023" name="Commun. Biol.">
        <title>Genome analysis of Parmales, the sister group of diatoms, reveals the evolutionary specialization of diatoms from phago-mixotrophs to photoautotrophs.</title>
        <authorList>
            <person name="Ban H."/>
            <person name="Sato S."/>
            <person name="Yoshikawa S."/>
            <person name="Yamada K."/>
            <person name="Nakamura Y."/>
            <person name="Ichinomiya M."/>
            <person name="Sato N."/>
            <person name="Blanc-Mathieu R."/>
            <person name="Endo H."/>
            <person name="Kuwata A."/>
            <person name="Ogata H."/>
        </authorList>
    </citation>
    <scope>NUCLEOTIDE SEQUENCE [LARGE SCALE GENOMIC DNA]</scope>
</reference>
<protein>
    <submittedName>
        <fullName evidence="2">Uncharacterized protein</fullName>
    </submittedName>
</protein>
<dbReference type="EMBL" id="BRYB01001549">
    <property type="protein sequence ID" value="GMI28364.1"/>
    <property type="molecule type" value="Genomic_DNA"/>
</dbReference>
<feature type="compositionally biased region" description="Acidic residues" evidence="1">
    <location>
        <begin position="211"/>
        <end position="223"/>
    </location>
</feature>
<dbReference type="Proteomes" id="UP001165060">
    <property type="component" value="Unassembled WGS sequence"/>
</dbReference>